<feature type="transmembrane region" description="Helical" evidence="3">
    <location>
        <begin position="70"/>
        <end position="88"/>
    </location>
</feature>
<feature type="region of interest" description="Disordered" evidence="2">
    <location>
        <begin position="429"/>
        <end position="461"/>
    </location>
</feature>
<dbReference type="CDD" id="cd17324">
    <property type="entry name" value="MFS_NepI_like"/>
    <property type="match status" value="1"/>
</dbReference>
<dbReference type="GO" id="GO:0016020">
    <property type="term" value="C:membrane"/>
    <property type="evidence" value="ECO:0007669"/>
    <property type="project" value="UniProtKB-SubCell"/>
</dbReference>
<feature type="transmembrane region" description="Helical" evidence="3">
    <location>
        <begin position="274"/>
        <end position="292"/>
    </location>
</feature>
<feature type="transmembrane region" description="Helical" evidence="3">
    <location>
        <begin position="391"/>
        <end position="411"/>
    </location>
</feature>
<accession>A0AA39XSJ4</accession>
<feature type="transmembrane region" description="Helical" evidence="3">
    <location>
        <begin position="157"/>
        <end position="181"/>
    </location>
</feature>
<keyword evidence="3" id="KW-0472">Membrane</keyword>
<dbReference type="PANTHER" id="PTHR42910:SF1">
    <property type="entry name" value="MAJOR FACILITATOR SUPERFAMILY (MFS) PROFILE DOMAIN-CONTAINING PROTEIN"/>
    <property type="match status" value="1"/>
</dbReference>
<feature type="transmembrane region" description="Helical" evidence="3">
    <location>
        <begin position="127"/>
        <end position="145"/>
    </location>
</feature>
<feature type="transmembrane region" description="Helical" evidence="3">
    <location>
        <begin position="30"/>
        <end position="50"/>
    </location>
</feature>
<dbReference type="Gene3D" id="1.20.1250.20">
    <property type="entry name" value="MFS general substrate transporter like domains"/>
    <property type="match status" value="1"/>
</dbReference>
<keyword evidence="3" id="KW-1133">Transmembrane helix</keyword>
<dbReference type="EMBL" id="JAULSV010000007">
    <property type="protein sequence ID" value="KAK0639451.1"/>
    <property type="molecule type" value="Genomic_DNA"/>
</dbReference>
<protein>
    <submittedName>
        <fullName evidence="4">Major facilitator superfamily domain-containing protein</fullName>
    </submittedName>
</protein>
<evidence type="ECO:0000256" key="3">
    <source>
        <dbReference type="SAM" id="Phobius"/>
    </source>
</evidence>
<feature type="transmembrane region" description="Helical" evidence="3">
    <location>
        <begin position="187"/>
        <end position="207"/>
    </location>
</feature>
<dbReference type="InterPro" id="IPR011701">
    <property type="entry name" value="MFS"/>
</dbReference>
<evidence type="ECO:0000256" key="1">
    <source>
        <dbReference type="ARBA" id="ARBA00004141"/>
    </source>
</evidence>
<reference evidence="4" key="1">
    <citation type="submission" date="2023-06" db="EMBL/GenBank/DDBJ databases">
        <title>Genome-scale phylogeny and comparative genomics of the fungal order Sordariales.</title>
        <authorList>
            <consortium name="Lawrence Berkeley National Laboratory"/>
            <person name="Hensen N."/>
            <person name="Bonometti L."/>
            <person name="Westerberg I."/>
            <person name="Brannstrom I.O."/>
            <person name="Guillou S."/>
            <person name="Cros-Aarteil S."/>
            <person name="Calhoun S."/>
            <person name="Haridas S."/>
            <person name="Kuo A."/>
            <person name="Mondo S."/>
            <person name="Pangilinan J."/>
            <person name="Riley R."/>
            <person name="Labutti K."/>
            <person name="Andreopoulos B."/>
            <person name="Lipzen A."/>
            <person name="Chen C."/>
            <person name="Yanf M."/>
            <person name="Daum C."/>
            <person name="Ng V."/>
            <person name="Clum A."/>
            <person name="Steindorff A."/>
            <person name="Ohm R."/>
            <person name="Martin F."/>
            <person name="Silar P."/>
            <person name="Natvig D."/>
            <person name="Lalanne C."/>
            <person name="Gautier V."/>
            <person name="Ament-Velasquez S.L."/>
            <person name="Kruys A."/>
            <person name="Hutchinson M.I."/>
            <person name="Powell A.J."/>
            <person name="Barry K."/>
            <person name="Miller A.N."/>
            <person name="Grigoriev I.V."/>
            <person name="Debuchy R."/>
            <person name="Gladieux P."/>
            <person name="Thoren M.H."/>
            <person name="Johannesson H."/>
        </authorList>
    </citation>
    <scope>NUCLEOTIDE SEQUENCE</scope>
    <source>
        <strain evidence="4">SMH2532-1</strain>
    </source>
</reference>
<feature type="compositionally biased region" description="Basic and acidic residues" evidence="2">
    <location>
        <begin position="448"/>
        <end position="461"/>
    </location>
</feature>
<comment type="caution">
    <text evidence="4">The sequence shown here is derived from an EMBL/GenBank/DDBJ whole genome shotgun (WGS) entry which is preliminary data.</text>
</comment>
<dbReference type="GO" id="GO:0022857">
    <property type="term" value="F:transmembrane transporter activity"/>
    <property type="evidence" value="ECO:0007669"/>
    <property type="project" value="InterPro"/>
</dbReference>
<keyword evidence="5" id="KW-1185">Reference proteome</keyword>
<proteinExistence type="predicted"/>
<feature type="transmembrane region" description="Helical" evidence="3">
    <location>
        <begin position="299"/>
        <end position="321"/>
    </location>
</feature>
<feature type="transmembrane region" description="Helical" evidence="3">
    <location>
        <begin position="100"/>
        <end position="121"/>
    </location>
</feature>
<dbReference type="Pfam" id="PF07690">
    <property type="entry name" value="MFS_1"/>
    <property type="match status" value="1"/>
</dbReference>
<evidence type="ECO:0000313" key="4">
    <source>
        <dbReference type="EMBL" id="KAK0639451.1"/>
    </source>
</evidence>
<organism evidence="4 5">
    <name type="scientific">Cercophora newfieldiana</name>
    <dbReference type="NCBI Taxonomy" id="92897"/>
    <lineage>
        <taxon>Eukaryota</taxon>
        <taxon>Fungi</taxon>
        <taxon>Dikarya</taxon>
        <taxon>Ascomycota</taxon>
        <taxon>Pezizomycotina</taxon>
        <taxon>Sordariomycetes</taxon>
        <taxon>Sordariomycetidae</taxon>
        <taxon>Sordariales</taxon>
        <taxon>Lasiosphaeriaceae</taxon>
        <taxon>Cercophora</taxon>
    </lineage>
</organism>
<dbReference type="InterPro" id="IPR036259">
    <property type="entry name" value="MFS_trans_sf"/>
</dbReference>
<gene>
    <name evidence="4" type="ORF">B0T16DRAFT_497547</name>
</gene>
<dbReference type="PANTHER" id="PTHR42910">
    <property type="entry name" value="TRANSPORTER SCO4007-RELATED"/>
    <property type="match status" value="1"/>
</dbReference>
<evidence type="ECO:0000313" key="5">
    <source>
        <dbReference type="Proteomes" id="UP001174936"/>
    </source>
</evidence>
<dbReference type="AlphaFoldDB" id="A0AA39XSJ4"/>
<name>A0AA39XSJ4_9PEZI</name>
<keyword evidence="3" id="KW-0812">Transmembrane</keyword>
<comment type="subcellular location">
    <subcellularLocation>
        <location evidence="1">Membrane</location>
        <topology evidence="1">Multi-pass membrane protein</topology>
    </subcellularLocation>
</comment>
<dbReference type="Proteomes" id="UP001174936">
    <property type="component" value="Unassembled WGS sequence"/>
</dbReference>
<dbReference type="SUPFAM" id="SSF103473">
    <property type="entry name" value="MFS general substrate transporter"/>
    <property type="match status" value="1"/>
</dbReference>
<evidence type="ECO:0000256" key="2">
    <source>
        <dbReference type="SAM" id="MobiDB-lite"/>
    </source>
</evidence>
<sequence>MPLTALPKRIVSIFSTPKNCRYDPENPPKFTIWLNLLFSVAALFTVANLYYNQPVLNKIAEDFSVDFQTASTIATLMQSGYAGGLFFLCPLGDWLRPRPLILVLVAITATVWIGLCTTTSFPVFQALSMICGFTTVTPQLALPIIGGQVPPNRRASAVQIGVSGILLGSLLGRLCSGIASNYSTWRLIYWVALGLQYLLLILLFAYMPDYPSRAPESKSYFHMLWSTVYMTFTEPLLLQVCIQSFCVSAVFSAFWTTLTFQLASPPYSYSPLEIGLFGLIGVIAIILGPFYGRVFMDHFVPWFSAFVGETFALVGVIISTFTGNLTVAGPIIEAIALDMGTQTSQTANRVAAFSIDATAMNRVNSAFVVCGFLGQFSGAAFGNKLYADGGWVRVGSATIGLMGLALVALFLRGPFEKGWVGWDGGWNMRMPKEDSDAESPVEPTATDESARDDKGEGKKGG</sequence>